<proteinExistence type="predicted"/>
<dbReference type="Gene3D" id="3.40.50.2300">
    <property type="match status" value="1"/>
</dbReference>
<accession>A0ABT8L4X5</accession>
<dbReference type="PANTHER" id="PTHR43214:SF41">
    <property type="entry name" value="NITRATE_NITRITE RESPONSE REGULATOR PROTEIN NARP"/>
    <property type="match status" value="1"/>
</dbReference>
<dbReference type="InterPro" id="IPR001789">
    <property type="entry name" value="Sig_transdc_resp-reg_receiver"/>
</dbReference>
<dbReference type="SUPFAM" id="SSF46894">
    <property type="entry name" value="C-terminal effector domain of the bipartite response regulators"/>
    <property type="match status" value="1"/>
</dbReference>
<dbReference type="PANTHER" id="PTHR43214">
    <property type="entry name" value="TWO-COMPONENT RESPONSE REGULATOR"/>
    <property type="match status" value="1"/>
</dbReference>
<protein>
    <submittedName>
        <fullName evidence="8">Response regulator transcription factor</fullName>
    </submittedName>
</protein>
<feature type="modified residue" description="4-aspartylphosphate" evidence="5">
    <location>
        <position position="56"/>
    </location>
</feature>
<evidence type="ECO:0000313" key="8">
    <source>
        <dbReference type="EMBL" id="MDN5212096.1"/>
    </source>
</evidence>
<evidence type="ECO:0000313" key="9">
    <source>
        <dbReference type="Proteomes" id="UP001172083"/>
    </source>
</evidence>
<dbReference type="SUPFAM" id="SSF52172">
    <property type="entry name" value="CheY-like"/>
    <property type="match status" value="1"/>
</dbReference>
<organism evidence="8 9">
    <name type="scientific">Agaribacillus aureus</name>
    <dbReference type="NCBI Taxonomy" id="3051825"/>
    <lineage>
        <taxon>Bacteria</taxon>
        <taxon>Pseudomonadati</taxon>
        <taxon>Bacteroidota</taxon>
        <taxon>Cytophagia</taxon>
        <taxon>Cytophagales</taxon>
        <taxon>Splendidivirgaceae</taxon>
        <taxon>Agaribacillus</taxon>
    </lineage>
</organism>
<dbReference type="InterPro" id="IPR039420">
    <property type="entry name" value="WalR-like"/>
</dbReference>
<dbReference type="Pfam" id="PF00196">
    <property type="entry name" value="GerE"/>
    <property type="match status" value="1"/>
</dbReference>
<dbReference type="Pfam" id="PF00072">
    <property type="entry name" value="Response_reg"/>
    <property type="match status" value="1"/>
</dbReference>
<keyword evidence="4" id="KW-0804">Transcription</keyword>
<sequence>MGVIKVMIADDHQLFRTGMVAVLRDIGGIAVIDQAENGQELLEKLVNKQPDVILMDIKMPEMDGIETTEVVISKYPGVRVIMLTMHDDEHFITHMVDLGAHGYLLKNADVQELELAINKVMEQGYYFNYKVSETLLSGLVGRKSKRNQKKKNELHFSKREQEVLQLICDGFTNSQIAEKLFLSIRTVEGYRYKLCDKVGVKNTAGLVRYAIKNRLVE</sequence>
<dbReference type="InterPro" id="IPR000792">
    <property type="entry name" value="Tscrpt_reg_LuxR_C"/>
</dbReference>
<feature type="domain" description="HTH luxR-type" evidence="6">
    <location>
        <begin position="149"/>
        <end position="214"/>
    </location>
</feature>
<evidence type="ECO:0000256" key="5">
    <source>
        <dbReference type="PROSITE-ProRule" id="PRU00169"/>
    </source>
</evidence>
<feature type="domain" description="Response regulatory" evidence="7">
    <location>
        <begin position="5"/>
        <end position="121"/>
    </location>
</feature>
<dbReference type="InterPro" id="IPR016032">
    <property type="entry name" value="Sig_transdc_resp-reg_C-effctor"/>
</dbReference>
<dbReference type="PROSITE" id="PS50110">
    <property type="entry name" value="RESPONSE_REGULATORY"/>
    <property type="match status" value="1"/>
</dbReference>
<dbReference type="SMART" id="SM00421">
    <property type="entry name" value="HTH_LUXR"/>
    <property type="match status" value="1"/>
</dbReference>
<dbReference type="SMART" id="SM00448">
    <property type="entry name" value="REC"/>
    <property type="match status" value="1"/>
</dbReference>
<evidence type="ECO:0000256" key="4">
    <source>
        <dbReference type="ARBA" id="ARBA00023163"/>
    </source>
</evidence>
<keyword evidence="2" id="KW-0805">Transcription regulation</keyword>
<comment type="caution">
    <text evidence="8">The sequence shown here is derived from an EMBL/GenBank/DDBJ whole genome shotgun (WGS) entry which is preliminary data.</text>
</comment>
<gene>
    <name evidence="8" type="ORF">QQ020_08535</name>
</gene>
<evidence type="ECO:0000259" key="7">
    <source>
        <dbReference type="PROSITE" id="PS50110"/>
    </source>
</evidence>
<dbReference type="EMBL" id="JAUJEB010000001">
    <property type="protein sequence ID" value="MDN5212096.1"/>
    <property type="molecule type" value="Genomic_DNA"/>
</dbReference>
<keyword evidence="3" id="KW-0238">DNA-binding</keyword>
<dbReference type="InterPro" id="IPR011006">
    <property type="entry name" value="CheY-like_superfamily"/>
</dbReference>
<evidence type="ECO:0000259" key="6">
    <source>
        <dbReference type="PROSITE" id="PS50043"/>
    </source>
</evidence>
<dbReference type="CDD" id="cd06170">
    <property type="entry name" value="LuxR_C_like"/>
    <property type="match status" value="1"/>
</dbReference>
<dbReference type="CDD" id="cd17535">
    <property type="entry name" value="REC_NarL-like"/>
    <property type="match status" value="1"/>
</dbReference>
<evidence type="ECO:0000256" key="2">
    <source>
        <dbReference type="ARBA" id="ARBA00023015"/>
    </source>
</evidence>
<keyword evidence="1 5" id="KW-0597">Phosphoprotein</keyword>
<reference evidence="8" key="1">
    <citation type="submission" date="2023-06" db="EMBL/GenBank/DDBJ databases">
        <title>Genomic of Agaribacillus aureum.</title>
        <authorList>
            <person name="Wang G."/>
        </authorList>
    </citation>
    <scope>NUCLEOTIDE SEQUENCE</scope>
    <source>
        <strain evidence="8">BMA12</strain>
    </source>
</reference>
<evidence type="ECO:0000256" key="3">
    <source>
        <dbReference type="ARBA" id="ARBA00023125"/>
    </source>
</evidence>
<dbReference type="PROSITE" id="PS50043">
    <property type="entry name" value="HTH_LUXR_2"/>
    <property type="match status" value="1"/>
</dbReference>
<dbReference type="Proteomes" id="UP001172083">
    <property type="component" value="Unassembled WGS sequence"/>
</dbReference>
<dbReference type="InterPro" id="IPR058245">
    <property type="entry name" value="NreC/VraR/RcsB-like_REC"/>
</dbReference>
<name>A0ABT8L4X5_9BACT</name>
<dbReference type="PRINTS" id="PR00038">
    <property type="entry name" value="HTHLUXR"/>
</dbReference>
<keyword evidence="9" id="KW-1185">Reference proteome</keyword>
<evidence type="ECO:0000256" key="1">
    <source>
        <dbReference type="ARBA" id="ARBA00022553"/>
    </source>
</evidence>
<dbReference type="RefSeq" id="WP_346757421.1">
    <property type="nucleotide sequence ID" value="NZ_JAUJEB010000001.1"/>
</dbReference>